<dbReference type="PROSITE" id="PS50011">
    <property type="entry name" value="PROTEIN_KINASE_DOM"/>
    <property type="match status" value="1"/>
</dbReference>
<dbReference type="SUPFAM" id="SSF56112">
    <property type="entry name" value="Protein kinase-like (PK-like)"/>
    <property type="match status" value="1"/>
</dbReference>
<accession>C5T5B3</accession>
<dbReference type="PROSITE" id="PS00107">
    <property type="entry name" value="PROTEIN_KINASE_ATP"/>
    <property type="match status" value="1"/>
</dbReference>
<reference evidence="5 6" key="1">
    <citation type="submission" date="2009-05" db="EMBL/GenBank/DDBJ databases">
        <title>The draft genome of Acidovorax delafieldii 2AN.</title>
        <authorList>
            <consortium name="US DOE Joint Genome Institute (JGI-PGF)"/>
            <person name="Lucas S."/>
            <person name="Copeland A."/>
            <person name="Lapidus A."/>
            <person name="Glavina del Rio T."/>
            <person name="Tice H."/>
            <person name="Bruce D."/>
            <person name="Goodwin L."/>
            <person name="Pitluck S."/>
            <person name="Larimer F."/>
            <person name="Land M.L."/>
            <person name="Hauser L."/>
            <person name="Shelobolina E.S."/>
            <person name="Picardal F."/>
            <person name="Roden E."/>
            <person name="Emerson D."/>
        </authorList>
    </citation>
    <scope>NUCLEOTIDE SEQUENCE [LARGE SCALE GENOMIC DNA]</scope>
    <source>
        <strain evidence="5 6">2AN</strain>
    </source>
</reference>
<name>C5T5B3_ACIDE</name>
<dbReference type="InterPro" id="IPR011009">
    <property type="entry name" value="Kinase-like_dom_sf"/>
</dbReference>
<keyword evidence="2" id="KW-0677">Repeat</keyword>
<dbReference type="Pfam" id="PF13855">
    <property type="entry name" value="LRR_8"/>
    <property type="match status" value="2"/>
</dbReference>
<dbReference type="GO" id="GO:0004674">
    <property type="term" value="F:protein serine/threonine kinase activity"/>
    <property type="evidence" value="ECO:0007669"/>
    <property type="project" value="UniProtKB-KW"/>
</dbReference>
<evidence type="ECO:0000313" key="6">
    <source>
        <dbReference type="Proteomes" id="UP000003856"/>
    </source>
</evidence>
<protein>
    <submittedName>
        <fullName evidence="5">Serine/threonine protein kinase</fullName>
    </submittedName>
</protein>
<feature type="binding site" evidence="3">
    <location>
        <position position="238"/>
    </location>
    <ligand>
        <name>ATP</name>
        <dbReference type="ChEBI" id="CHEBI:30616"/>
    </ligand>
</feature>
<dbReference type="Proteomes" id="UP000003856">
    <property type="component" value="Unassembled WGS sequence"/>
</dbReference>
<dbReference type="InterPro" id="IPR032675">
    <property type="entry name" value="LRR_dom_sf"/>
</dbReference>
<evidence type="ECO:0000256" key="2">
    <source>
        <dbReference type="ARBA" id="ARBA00022737"/>
    </source>
</evidence>
<organism evidence="5 6">
    <name type="scientific">Acidovorax delafieldii 2AN</name>
    <dbReference type="NCBI Taxonomy" id="573060"/>
    <lineage>
        <taxon>Bacteria</taxon>
        <taxon>Pseudomonadati</taxon>
        <taxon>Pseudomonadota</taxon>
        <taxon>Betaproteobacteria</taxon>
        <taxon>Burkholderiales</taxon>
        <taxon>Comamonadaceae</taxon>
        <taxon>Acidovorax</taxon>
    </lineage>
</organism>
<keyword evidence="3" id="KW-0547">Nucleotide-binding</keyword>
<dbReference type="InterPro" id="IPR003591">
    <property type="entry name" value="Leu-rich_rpt_typical-subtyp"/>
</dbReference>
<proteinExistence type="predicted"/>
<dbReference type="Gene3D" id="1.10.510.10">
    <property type="entry name" value="Transferase(Phosphotransferase) domain 1"/>
    <property type="match status" value="1"/>
</dbReference>
<comment type="caution">
    <text evidence="5">The sequence shown here is derived from an EMBL/GenBank/DDBJ whole genome shotgun (WGS) entry which is preliminary data.</text>
</comment>
<gene>
    <name evidence="5" type="ORF">AcdelDRAFT_2093</name>
</gene>
<dbReference type="Pfam" id="PF00069">
    <property type="entry name" value="Pkinase"/>
    <property type="match status" value="1"/>
</dbReference>
<dbReference type="GO" id="GO:0005737">
    <property type="term" value="C:cytoplasm"/>
    <property type="evidence" value="ECO:0007669"/>
    <property type="project" value="TreeGrafter"/>
</dbReference>
<dbReference type="PANTHER" id="PTHR48051:SF1">
    <property type="entry name" value="RAS SUPPRESSOR PROTEIN 1"/>
    <property type="match status" value="1"/>
</dbReference>
<dbReference type="InterPro" id="IPR050216">
    <property type="entry name" value="LRR_domain-containing"/>
</dbReference>
<dbReference type="PANTHER" id="PTHR48051">
    <property type="match status" value="1"/>
</dbReference>
<feature type="domain" description="Protein kinase" evidence="4">
    <location>
        <begin position="207"/>
        <end position="442"/>
    </location>
</feature>
<dbReference type="InterPro" id="IPR000719">
    <property type="entry name" value="Prot_kinase_dom"/>
</dbReference>
<keyword evidence="6" id="KW-1185">Reference proteome</keyword>
<dbReference type="InterPro" id="IPR017441">
    <property type="entry name" value="Protein_kinase_ATP_BS"/>
</dbReference>
<dbReference type="InterPro" id="IPR001611">
    <property type="entry name" value="Leu-rich_rpt"/>
</dbReference>
<dbReference type="RefSeq" id="WP_005796269.1">
    <property type="nucleotide sequence ID" value="NZ_ACQT01000061.1"/>
</dbReference>
<evidence type="ECO:0000259" key="4">
    <source>
        <dbReference type="PROSITE" id="PS50011"/>
    </source>
</evidence>
<dbReference type="GO" id="GO:0005524">
    <property type="term" value="F:ATP binding"/>
    <property type="evidence" value="ECO:0007669"/>
    <property type="project" value="UniProtKB-UniRule"/>
</dbReference>
<dbReference type="SMART" id="SM00369">
    <property type="entry name" value="LRR_TYP"/>
    <property type="match status" value="4"/>
</dbReference>
<dbReference type="PATRIC" id="fig|573060.9.peg.3027"/>
<keyword evidence="5" id="KW-0808">Transferase</keyword>
<evidence type="ECO:0000256" key="1">
    <source>
        <dbReference type="ARBA" id="ARBA00022614"/>
    </source>
</evidence>
<keyword evidence="3" id="KW-0067">ATP-binding</keyword>
<keyword evidence="5" id="KW-0723">Serine/threonine-protein kinase</keyword>
<dbReference type="Gene3D" id="3.80.10.10">
    <property type="entry name" value="Ribonuclease Inhibitor"/>
    <property type="match status" value="2"/>
</dbReference>
<evidence type="ECO:0000313" key="5">
    <source>
        <dbReference type="EMBL" id="EER60337.1"/>
    </source>
</evidence>
<keyword evidence="5" id="KW-0418">Kinase</keyword>
<evidence type="ECO:0000256" key="3">
    <source>
        <dbReference type="PROSITE-ProRule" id="PRU10141"/>
    </source>
</evidence>
<dbReference type="OrthoDB" id="8532199at2"/>
<sequence>MNTLDALHSEALQGARQVKLACGLTEFPRALFDLADSLEVLDLSDNALSSLPDDFSRLHKLRILFCSNNQFTHVPEVLGQCAHLSMVGFKANQIQTVSEHALGTRLRWLILTDNQLDALPASIGECIQLQKLMLSGNRLKTLPRELSRCTRLELLRIAANHLDELPAWLMSMPRLSWLAYAGNPFCAPMEAAALATAPAPAIPWDQFNILNTLGQGASGVIFQAEQQCGEQTQPVAVKVFKGEVTSDGLPRSEMAACVRAGSHRGLIPVLGTVTNHPAGAHGLVMPLVDPRFLSLGHPPSFDSCTRDVYEPGARFTWATVARLAQTVASAMAHLHRRGIMHGDLYAHNILHDGHGGALLGDFGAASFYQPGGKSGPAALQALEVRAFGCLLEEWIERCTPPSEAMGDWAALDELKSRCLSPAPGSRPLFNEIENTVRAMAAP</sequence>
<keyword evidence="1" id="KW-0433">Leucine-rich repeat</keyword>
<dbReference type="SUPFAM" id="SSF52058">
    <property type="entry name" value="L domain-like"/>
    <property type="match status" value="1"/>
</dbReference>
<dbReference type="PROSITE" id="PS51450">
    <property type="entry name" value="LRR"/>
    <property type="match status" value="2"/>
</dbReference>
<dbReference type="AlphaFoldDB" id="C5T5B3"/>
<dbReference type="EMBL" id="ACQT01000061">
    <property type="protein sequence ID" value="EER60337.1"/>
    <property type="molecule type" value="Genomic_DNA"/>
</dbReference>